<reference evidence="9 10" key="1">
    <citation type="journal article" date="2019" name="Sci. Rep.">
        <title>Comparative genomics of chytrid fungi reveal insights into the obligate biotrophic and pathogenic lifestyle of Synchytrium endobioticum.</title>
        <authorList>
            <person name="van de Vossenberg B.T.L.H."/>
            <person name="Warris S."/>
            <person name="Nguyen H.D.T."/>
            <person name="van Gent-Pelzer M.P.E."/>
            <person name="Joly D.L."/>
            <person name="van de Geest H.C."/>
            <person name="Bonants P.J.M."/>
            <person name="Smith D.S."/>
            <person name="Levesque C.A."/>
            <person name="van der Lee T.A.J."/>
        </authorList>
    </citation>
    <scope>NUCLEOTIDE SEQUENCE [LARGE SCALE GENOMIC DNA]</scope>
    <source>
        <strain evidence="7 10">LEV6574</strain>
        <strain evidence="8 9">MB42</strain>
    </source>
</reference>
<evidence type="ECO:0000256" key="5">
    <source>
        <dbReference type="ARBA" id="ARBA00023239"/>
    </source>
</evidence>
<dbReference type="GO" id="GO:0016831">
    <property type="term" value="F:carboxy-lyase activity"/>
    <property type="evidence" value="ECO:0007669"/>
    <property type="project" value="UniProtKB-KW"/>
</dbReference>
<evidence type="ECO:0000313" key="10">
    <source>
        <dbReference type="Proteomes" id="UP000320475"/>
    </source>
</evidence>
<feature type="region of interest" description="Disordered" evidence="6">
    <location>
        <begin position="53"/>
        <end position="75"/>
    </location>
</feature>
<dbReference type="PANTHER" id="PTHR45677:SF8">
    <property type="entry name" value="CYSTEINE SULFINIC ACID DECARBOXYLASE"/>
    <property type="match status" value="1"/>
</dbReference>
<protein>
    <recommendedName>
        <fullName evidence="11">Glutamate decarboxylase</fullName>
    </recommendedName>
</protein>
<accession>A0A507DH52</accession>
<dbReference type="InterPro" id="IPR015421">
    <property type="entry name" value="PyrdxlP-dep_Trfase_major"/>
</dbReference>
<proteinExistence type="inferred from homology"/>
<keyword evidence="3" id="KW-0210">Decarboxylase</keyword>
<evidence type="ECO:0000313" key="9">
    <source>
        <dbReference type="Proteomes" id="UP000317494"/>
    </source>
</evidence>
<sequence>MTDDIRSSPSLFLPHYELPVEPSGIPTTHDSVPWLSLDEEFPLDSNTFDIHHTRIPREPSDPSSPDTETNCTDTGSIHSASTLVANGGTQALVTGDLSPDSVIRYFVSTKDSESELDDYINSLIEVFLHKKSKIYLRHQNNHLTTVFNTTVMSEEPGKLDSYINNVRTDLIETSTRTSSPKMIGHVTTSLPFFQRPLAKLITALHQSTVRVETATSLTPLERSSIAMLHRQFYDFNSAFYNQHSFNPDSVLGVLCSSRTICNITAMWAARNAAFPPKEGFNGIETQGLATALEVYGYKGAAIVGSRIMHHSMKKAVDLMGIGENGFKVIDIDAGFHVNVDDVKKTVIQLRNRNILVIAIVGIAGTTEAGSIDNLNALADIASEHGIHFHVDSAWGGPMVFSTDHRPKLIGIERADSLTVNGHTQLYTPTGLGVLLLKSPTLAHRIKRTANHVIRNGSYDQGRFTLEESRPANVIHLHASLNLLGSDGLGALMTRSCALTRQLYSRLLYHPAACFAPVHQPDSNILLYRYIPAPLRSRVRHLMANIVDSSSKLSHSVSTASLFDTSDDQELNALEEEWIDEATTRLHEMQAKEGVSEFVSRTRVIWRGRETVVLRVVLANPLSTWDDLNGCTNEQVWLGERVERDIELEHKYPHAGYPSGWQYDSLGC</sequence>
<dbReference type="EMBL" id="QEAM01000085">
    <property type="protein sequence ID" value="TPX47115.1"/>
    <property type="molecule type" value="Genomic_DNA"/>
</dbReference>
<dbReference type="EMBL" id="QEAN01000064">
    <property type="protein sequence ID" value="TPX50645.1"/>
    <property type="molecule type" value="Genomic_DNA"/>
</dbReference>
<evidence type="ECO:0000256" key="2">
    <source>
        <dbReference type="ARBA" id="ARBA00009533"/>
    </source>
</evidence>
<dbReference type="InterPro" id="IPR002129">
    <property type="entry name" value="PyrdxlP-dep_de-COase"/>
</dbReference>
<organism evidence="8 9">
    <name type="scientific">Synchytrium endobioticum</name>
    <dbReference type="NCBI Taxonomy" id="286115"/>
    <lineage>
        <taxon>Eukaryota</taxon>
        <taxon>Fungi</taxon>
        <taxon>Fungi incertae sedis</taxon>
        <taxon>Chytridiomycota</taxon>
        <taxon>Chytridiomycota incertae sedis</taxon>
        <taxon>Chytridiomycetes</taxon>
        <taxon>Synchytriales</taxon>
        <taxon>Synchytriaceae</taxon>
        <taxon>Synchytrium</taxon>
    </lineage>
</organism>
<keyword evidence="5" id="KW-0456">Lyase</keyword>
<evidence type="ECO:0000256" key="1">
    <source>
        <dbReference type="ARBA" id="ARBA00001933"/>
    </source>
</evidence>
<name>A0A507DH52_9FUNG</name>
<dbReference type="Gene3D" id="3.40.640.10">
    <property type="entry name" value="Type I PLP-dependent aspartate aminotransferase-like (Major domain)"/>
    <property type="match status" value="1"/>
</dbReference>
<dbReference type="Pfam" id="PF00282">
    <property type="entry name" value="Pyridoxal_deC"/>
    <property type="match status" value="1"/>
</dbReference>
<feature type="compositionally biased region" description="Polar residues" evidence="6">
    <location>
        <begin position="61"/>
        <end position="75"/>
    </location>
</feature>
<dbReference type="InterPro" id="IPR015422">
    <property type="entry name" value="PyrdxlP-dep_Trfase_small"/>
</dbReference>
<dbReference type="Proteomes" id="UP000317494">
    <property type="component" value="Unassembled WGS sequence"/>
</dbReference>
<dbReference type="Proteomes" id="UP000320475">
    <property type="component" value="Unassembled WGS sequence"/>
</dbReference>
<comment type="caution">
    <text evidence="8">The sequence shown here is derived from an EMBL/GenBank/DDBJ whole genome shotgun (WGS) entry which is preliminary data.</text>
</comment>
<comment type="similarity">
    <text evidence="2">Belongs to the group II decarboxylase family.</text>
</comment>
<evidence type="ECO:0000256" key="3">
    <source>
        <dbReference type="ARBA" id="ARBA00022793"/>
    </source>
</evidence>
<evidence type="ECO:0000313" key="8">
    <source>
        <dbReference type="EMBL" id="TPX50645.1"/>
    </source>
</evidence>
<dbReference type="GO" id="GO:0005737">
    <property type="term" value="C:cytoplasm"/>
    <property type="evidence" value="ECO:0007669"/>
    <property type="project" value="TreeGrafter"/>
</dbReference>
<keyword evidence="9" id="KW-1185">Reference proteome</keyword>
<dbReference type="Gene3D" id="3.90.1150.10">
    <property type="entry name" value="Aspartate Aminotransferase, domain 1"/>
    <property type="match status" value="1"/>
</dbReference>
<dbReference type="GO" id="GO:0019752">
    <property type="term" value="P:carboxylic acid metabolic process"/>
    <property type="evidence" value="ECO:0007669"/>
    <property type="project" value="InterPro"/>
</dbReference>
<dbReference type="SUPFAM" id="SSF53383">
    <property type="entry name" value="PLP-dependent transferases"/>
    <property type="match status" value="1"/>
</dbReference>
<evidence type="ECO:0000256" key="6">
    <source>
        <dbReference type="SAM" id="MobiDB-lite"/>
    </source>
</evidence>
<evidence type="ECO:0000313" key="7">
    <source>
        <dbReference type="EMBL" id="TPX47115.1"/>
    </source>
</evidence>
<dbReference type="PANTHER" id="PTHR45677">
    <property type="entry name" value="GLUTAMATE DECARBOXYLASE-RELATED"/>
    <property type="match status" value="1"/>
</dbReference>
<dbReference type="STRING" id="286115.A0A507DH52"/>
<keyword evidence="4" id="KW-0663">Pyridoxal phosphate</keyword>
<dbReference type="AlphaFoldDB" id="A0A507DH52"/>
<dbReference type="OrthoDB" id="392571at2759"/>
<dbReference type="VEuPathDB" id="FungiDB:SeMB42_g02183"/>
<evidence type="ECO:0008006" key="11">
    <source>
        <dbReference type="Google" id="ProtNLM"/>
    </source>
</evidence>
<dbReference type="GO" id="GO:0030170">
    <property type="term" value="F:pyridoxal phosphate binding"/>
    <property type="evidence" value="ECO:0007669"/>
    <property type="project" value="InterPro"/>
</dbReference>
<dbReference type="InterPro" id="IPR015424">
    <property type="entry name" value="PyrdxlP-dep_Trfase"/>
</dbReference>
<evidence type="ECO:0000256" key="4">
    <source>
        <dbReference type="ARBA" id="ARBA00022898"/>
    </source>
</evidence>
<comment type="cofactor">
    <cofactor evidence="1">
        <name>pyridoxal 5'-phosphate</name>
        <dbReference type="ChEBI" id="CHEBI:597326"/>
    </cofactor>
</comment>
<gene>
    <name evidence="7" type="ORF">SeLEV6574_g02842</name>
    <name evidence="8" type="ORF">SeMB42_g02183</name>
</gene>